<keyword evidence="8" id="KW-0663">Pyridoxal phosphate</keyword>
<evidence type="ECO:0000256" key="7">
    <source>
        <dbReference type="ARBA" id="ARBA00022679"/>
    </source>
</evidence>
<dbReference type="GO" id="GO:0005739">
    <property type="term" value="C:mitochondrion"/>
    <property type="evidence" value="ECO:0007669"/>
    <property type="project" value="UniProtKB-SubCell"/>
</dbReference>
<dbReference type="InterPro" id="IPR015422">
    <property type="entry name" value="PyrdxlP-dep_Trfase_small"/>
</dbReference>
<dbReference type="InterPro" id="IPR005814">
    <property type="entry name" value="Aminotrans_3"/>
</dbReference>
<evidence type="ECO:0000256" key="1">
    <source>
        <dbReference type="ARBA" id="ARBA00001933"/>
    </source>
</evidence>
<evidence type="ECO:0000256" key="3">
    <source>
        <dbReference type="ARBA" id="ARBA00008954"/>
    </source>
</evidence>
<keyword evidence="7" id="KW-0808">Transferase</keyword>
<dbReference type="AlphaFoldDB" id="A0A382DV33"/>
<dbReference type="Gene3D" id="3.40.640.10">
    <property type="entry name" value="Type I PLP-dependent aspartate aminotransferase-like (Major domain)"/>
    <property type="match status" value="1"/>
</dbReference>
<comment type="similarity">
    <text evidence="3">Belongs to the class-III pyridoxal-phosphate-dependent aminotransferase family.</text>
</comment>
<gene>
    <name evidence="11" type="ORF">METZ01_LOCUS194989</name>
</gene>
<dbReference type="GO" id="GO:0030170">
    <property type="term" value="F:pyridoxal phosphate binding"/>
    <property type="evidence" value="ECO:0007669"/>
    <property type="project" value="InterPro"/>
</dbReference>
<reference evidence="11" key="1">
    <citation type="submission" date="2018-05" db="EMBL/GenBank/DDBJ databases">
        <authorList>
            <person name="Lanie J.A."/>
            <person name="Ng W.-L."/>
            <person name="Kazmierczak K.M."/>
            <person name="Andrzejewski T.M."/>
            <person name="Davidsen T.M."/>
            <person name="Wayne K.J."/>
            <person name="Tettelin H."/>
            <person name="Glass J.I."/>
            <person name="Rusch D."/>
            <person name="Podicherti R."/>
            <person name="Tsui H.-C.T."/>
            <person name="Winkler M.E."/>
        </authorList>
    </citation>
    <scope>NUCLEOTIDE SEQUENCE</scope>
</reference>
<dbReference type="CDD" id="cd00610">
    <property type="entry name" value="OAT_like"/>
    <property type="match status" value="1"/>
</dbReference>
<name>A0A382DV33_9ZZZZ</name>
<accession>A0A382DV33</accession>
<dbReference type="InterPro" id="IPR015421">
    <property type="entry name" value="PyrdxlP-dep_Trfase_major"/>
</dbReference>
<protein>
    <recommendedName>
        <fullName evidence="5">alanine--glyoxylate transaminase</fullName>
        <ecNumber evidence="5">2.6.1.44</ecNumber>
    </recommendedName>
</protein>
<dbReference type="SUPFAM" id="SSF53383">
    <property type="entry name" value="PLP-dependent transferases"/>
    <property type="match status" value="1"/>
</dbReference>
<proteinExistence type="inferred from homology"/>
<keyword evidence="9" id="KW-0809">Transit peptide</keyword>
<evidence type="ECO:0000256" key="4">
    <source>
        <dbReference type="ARBA" id="ARBA00011881"/>
    </source>
</evidence>
<dbReference type="GO" id="GO:0008453">
    <property type="term" value="F:alanine-glyoxylate transaminase activity"/>
    <property type="evidence" value="ECO:0007669"/>
    <property type="project" value="UniProtKB-EC"/>
</dbReference>
<evidence type="ECO:0000256" key="6">
    <source>
        <dbReference type="ARBA" id="ARBA00022576"/>
    </source>
</evidence>
<dbReference type="FunFam" id="3.40.640.10:FF:000004">
    <property type="entry name" value="Acetylornithine aminotransferase"/>
    <property type="match status" value="1"/>
</dbReference>
<evidence type="ECO:0000313" key="11">
    <source>
        <dbReference type="EMBL" id="SVB42135.1"/>
    </source>
</evidence>
<evidence type="ECO:0000256" key="8">
    <source>
        <dbReference type="ARBA" id="ARBA00022898"/>
    </source>
</evidence>
<dbReference type="PANTHER" id="PTHR45688">
    <property type="match status" value="1"/>
</dbReference>
<comment type="cofactor">
    <cofactor evidence="1">
        <name>pyridoxal 5'-phosphate</name>
        <dbReference type="ChEBI" id="CHEBI:597326"/>
    </cofactor>
</comment>
<evidence type="ECO:0000256" key="10">
    <source>
        <dbReference type="ARBA" id="ARBA00023128"/>
    </source>
</evidence>
<dbReference type="InterPro" id="IPR049704">
    <property type="entry name" value="Aminotrans_3_PPA_site"/>
</dbReference>
<dbReference type="EMBL" id="UINC01041197">
    <property type="protein sequence ID" value="SVB42135.1"/>
    <property type="molecule type" value="Genomic_DNA"/>
</dbReference>
<dbReference type="PIRSF" id="PIRSF000521">
    <property type="entry name" value="Transaminase_4ab_Lys_Orn"/>
    <property type="match status" value="1"/>
</dbReference>
<dbReference type="PANTHER" id="PTHR45688:SF3">
    <property type="entry name" value="ALANINE--GLYOXYLATE AMINOTRANSFERASE 2, MITOCHONDRIAL"/>
    <property type="match status" value="1"/>
</dbReference>
<keyword evidence="6" id="KW-0032">Aminotransferase</keyword>
<dbReference type="Gene3D" id="3.90.1150.10">
    <property type="entry name" value="Aspartate Aminotransferase, domain 1"/>
    <property type="match status" value="1"/>
</dbReference>
<evidence type="ECO:0000256" key="2">
    <source>
        <dbReference type="ARBA" id="ARBA00004173"/>
    </source>
</evidence>
<comment type="subunit">
    <text evidence="4">Homotetramer.</text>
</comment>
<sequence length="442" mass="48054">MTATTNPLPLDWRTEAIVNRREKYYAATQRTFVPYQTPQIFKRGSGQYLWDEHDRRYIDLLAMNVCVSVGHTHPAVTEAVVRQARQLQHSTTMFYHPVPAHYAEELLATMPSGHDWTVHFTNSGAEAIDLALLMARSHTGNIDFLSLRTAYHGATFGAQALTGISAFRHNVPQLAGIKFVAEPNAYRGVHGPEVAPYLDEIELAINLETSGALAGMIIEPVQGYGGIVTMPQGYLSGAFERVRAAGGVCVVDEVQSGFGRTGDHFWAFEGHNVIPDIVVMAKGIGNGFPLGAVVAQKHVSESMSEKFCFHTYGASPVSCAAGRASLQVMLQEGLQENARVVGAALLERLTDLQTQHPAIGDVRGRGLMLAIEMVKNCQTKEPDPETTAAVFEHARDHGLILSKSGPHRSVLRFVPPLCLSLNDVDAITDGLDASFTAVERGN</sequence>
<keyword evidence="10" id="KW-0496">Mitochondrion</keyword>
<organism evidence="11">
    <name type="scientific">marine metagenome</name>
    <dbReference type="NCBI Taxonomy" id="408172"/>
    <lineage>
        <taxon>unclassified sequences</taxon>
        <taxon>metagenomes</taxon>
        <taxon>ecological metagenomes</taxon>
    </lineage>
</organism>
<evidence type="ECO:0000256" key="5">
    <source>
        <dbReference type="ARBA" id="ARBA00013049"/>
    </source>
</evidence>
<dbReference type="Pfam" id="PF00202">
    <property type="entry name" value="Aminotran_3"/>
    <property type="match status" value="1"/>
</dbReference>
<evidence type="ECO:0000256" key="9">
    <source>
        <dbReference type="ARBA" id="ARBA00022946"/>
    </source>
</evidence>
<dbReference type="PROSITE" id="PS00600">
    <property type="entry name" value="AA_TRANSFER_CLASS_3"/>
    <property type="match status" value="1"/>
</dbReference>
<dbReference type="InterPro" id="IPR015424">
    <property type="entry name" value="PyrdxlP-dep_Trfase"/>
</dbReference>
<comment type="subcellular location">
    <subcellularLocation>
        <location evidence="2">Mitochondrion</location>
    </subcellularLocation>
</comment>
<dbReference type="EC" id="2.6.1.44" evidence="5"/>